<dbReference type="GO" id="GO:0016853">
    <property type="term" value="F:isomerase activity"/>
    <property type="evidence" value="ECO:0007669"/>
    <property type="project" value="UniProtKB-KW"/>
</dbReference>
<evidence type="ECO:0000313" key="5">
    <source>
        <dbReference type="WBParaSite" id="Pan_g12128.t1"/>
    </source>
</evidence>
<reference evidence="5" key="2">
    <citation type="submission" date="2020-10" db="UniProtKB">
        <authorList>
            <consortium name="WormBaseParasite"/>
        </authorList>
    </citation>
    <scope>IDENTIFICATION</scope>
</reference>
<feature type="active site" evidence="3">
    <location>
        <position position="47"/>
    </location>
</feature>
<evidence type="ECO:0000256" key="2">
    <source>
        <dbReference type="ARBA" id="ARBA00023235"/>
    </source>
</evidence>
<dbReference type="PANTHER" id="PTHR13774:SF17">
    <property type="entry name" value="PHENAZINE BIOSYNTHESIS-LIKE DOMAIN-CONTAINING PROTEIN"/>
    <property type="match status" value="1"/>
</dbReference>
<evidence type="ECO:0000313" key="4">
    <source>
        <dbReference type="Proteomes" id="UP000492821"/>
    </source>
</evidence>
<comment type="similarity">
    <text evidence="1">Belongs to the PhzF family.</text>
</comment>
<dbReference type="Gene3D" id="3.10.310.10">
    <property type="entry name" value="Diaminopimelate Epimerase, Chain A, domain 1"/>
    <property type="match status" value="2"/>
</dbReference>
<reference evidence="4" key="1">
    <citation type="journal article" date="2013" name="Genetics">
        <title>The draft genome and transcriptome of Panagrellus redivivus are shaped by the harsh demands of a free-living lifestyle.</title>
        <authorList>
            <person name="Srinivasan J."/>
            <person name="Dillman A.R."/>
            <person name="Macchietto M.G."/>
            <person name="Heikkinen L."/>
            <person name="Lakso M."/>
            <person name="Fracchia K.M."/>
            <person name="Antoshechkin I."/>
            <person name="Mortazavi A."/>
            <person name="Wong G."/>
            <person name="Sternberg P.W."/>
        </authorList>
    </citation>
    <scope>NUCLEOTIDE SEQUENCE [LARGE SCALE GENOMIC DNA]</scope>
    <source>
        <strain evidence="4">MT8872</strain>
    </source>
</reference>
<dbReference type="PIRSF" id="PIRSF016184">
    <property type="entry name" value="PhzC_PhzF"/>
    <property type="match status" value="1"/>
</dbReference>
<organism evidence="4 5">
    <name type="scientific">Panagrellus redivivus</name>
    <name type="common">Microworm</name>
    <dbReference type="NCBI Taxonomy" id="6233"/>
    <lineage>
        <taxon>Eukaryota</taxon>
        <taxon>Metazoa</taxon>
        <taxon>Ecdysozoa</taxon>
        <taxon>Nematoda</taxon>
        <taxon>Chromadorea</taxon>
        <taxon>Rhabditida</taxon>
        <taxon>Tylenchina</taxon>
        <taxon>Panagrolaimomorpha</taxon>
        <taxon>Panagrolaimoidea</taxon>
        <taxon>Panagrolaimidae</taxon>
        <taxon>Panagrellus</taxon>
    </lineage>
</organism>
<dbReference type="SUPFAM" id="SSF54506">
    <property type="entry name" value="Diaminopimelate epimerase-like"/>
    <property type="match status" value="1"/>
</dbReference>
<dbReference type="Pfam" id="PF02567">
    <property type="entry name" value="PhzC-PhzF"/>
    <property type="match status" value="1"/>
</dbReference>
<dbReference type="WBParaSite" id="Pan_g12128.t1">
    <property type="protein sequence ID" value="Pan_g12128.t1"/>
    <property type="gene ID" value="Pan_g12128"/>
</dbReference>
<dbReference type="GO" id="GO:0005737">
    <property type="term" value="C:cytoplasm"/>
    <property type="evidence" value="ECO:0007669"/>
    <property type="project" value="TreeGrafter"/>
</dbReference>
<evidence type="ECO:0000256" key="1">
    <source>
        <dbReference type="ARBA" id="ARBA00008270"/>
    </source>
</evidence>
<dbReference type="InterPro" id="IPR003719">
    <property type="entry name" value="Phenazine_PhzF-like"/>
</dbReference>
<keyword evidence="2" id="KW-0413">Isomerase</keyword>
<proteinExistence type="inferred from homology"/>
<evidence type="ECO:0000256" key="3">
    <source>
        <dbReference type="PIRSR" id="PIRSR016184-1"/>
    </source>
</evidence>
<dbReference type="PANTHER" id="PTHR13774">
    <property type="entry name" value="PHENAZINE BIOSYNTHESIS PROTEIN"/>
    <property type="match status" value="1"/>
</dbReference>
<protein>
    <submittedName>
        <fullName evidence="5">Phenazine biosynthesis-like domain-containing protein</fullName>
    </submittedName>
</protein>
<dbReference type="Proteomes" id="UP000492821">
    <property type="component" value="Unassembled WGS sequence"/>
</dbReference>
<sequence length="321" mass="35360">MSSYKSFIVDAFTNTPFAGNPAAVCFIEKKLTTDKYQQIAAEFNLSETAFPVPLDGESYQNASRFSLRWFTPTVEVNLCGHATLATAHAIFNESGNANDAITFETKSGELTVSQDKEKKKLVMNFPQFTEWVAFESPLITPGTNQITTDIPRENAPEFVNEFVKLLTPNATCAYLALSTESKKLLIVLPDTVTRNELLSLTPNAEQLLKVHDGSKVRGVVVTVAPKDAKKQEFVDGNDREFDYVSRYFAPWVGIPEDPATGSSQSALAPFWAKAKGFNGPFYAYQCFPGRGALFNLELTSSKRLNIVGQAVTVLRGELSIN</sequence>
<dbReference type="AlphaFoldDB" id="A0A7E4URZ9"/>
<keyword evidence="4" id="KW-1185">Reference proteome</keyword>
<accession>A0A7E4URZ9</accession>
<dbReference type="NCBIfam" id="TIGR00654">
    <property type="entry name" value="PhzF_family"/>
    <property type="match status" value="1"/>
</dbReference>
<name>A0A7E4URZ9_PANRE</name>